<dbReference type="InterPro" id="IPR043504">
    <property type="entry name" value="Peptidase_S1_PA_chymotrypsin"/>
</dbReference>
<gene>
    <name evidence="2" type="ORF">C2G38_2245520</name>
</gene>
<dbReference type="Proteomes" id="UP000266673">
    <property type="component" value="Unassembled WGS sequence"/>
</dbReference>
<feature type="transmembrane region" description="Helical" evidence="1">
    <location>
        <begin position="6"/>
        <end position="27"/>
    </location>
</feature>
<dbReference type="Gene3D" id="2.40.10.10">
    <property type="entry name" value="Trypsin-like serine proteases"/>
    <property type="match status" value="2"/>
</dbReference>
<dbReference type="SUPFAM" id="SSF50494">
    <property type="entry name" value="Trypsin-like serine proteases"/>
    <property type="match status" value="1"/>
</dbReference>
<reference evidence="2 3" key="1">
    <citation type="submission" date="2018-06" db="EMBL/GenBank/DDBJ databases">
        <title>Comparative genomics reveals the genomic features of Rhizophagus irregularis, R. cerebriforme, R. diaphanum and Gigaspora rosea, and their symbiotic lifestyle signature.</title>
        <authorList>
            <person name="Morin E."/>
            <person name="San Clemente H."/>
            <person name="Chen E.C.H."/>
            <person name="De La Providencia I."/>
            <person name="Hainaut M."/>
            <person name="Kuo A."/>
            <person name="Kohler A."/>
            <person name="Murat C."/>
            <person name="Tang N."/>
            <person name="Roy S."/>
            <person name="Loubradou J."/>
            <person name="Henrissat B."/>
            <person name="Grigoriev I.V."/>
            <person name="Corradi N."/>
            <person name="Roux C."/>
            <person name="Martin F.M."/>
        </authorList>
    </citation>
    <scope>NUCLEOTIDE SEQUENCE [LARGE SCALE GENOMIC DNA]</scope>
    <source>
        <strain evidence="2 3">DAOM 194757</strain>
    </source>
</reference>
<dbReference type="AlphaFoldDB" id="A0A397V8S5"/>
<dbReference type="EMBL" id="QKWP01000514">
    <property type="protein sequence ID" value="RIB18820.1"/>
    <property type="molecule type" value="Genomic_DNA"/>
</dbReference>
<organism evidence="2 3">
    <name type="scientific">Gigaspora rosea</name>
    <dbReference type="NCBI Taxonomy" id="44941"/>
    <lineage>
        <taxon>Eukaryota</taxon>
        <taxon>Fungi</taxon>
        <taxon>Fungi incertae sedis</taxon>
        <taxon>Mucoromycota</taxon>
        <taxon>Glomeromycotina</taxon>
        <taxon>Glomeromycetes</taxon>
        <taxon>Diversisporales</taxon>
        <taxon>Gigasporaceae</taxon>
        <taxon>Gigaspora</taxon>
    </lineage>
</organism>
<sequence length="306" mass="34487">MDKNFSFYLLIALIAIMIITSHSSVIFRRKINDNALDFLTPERIKETSIFKHKHKGINKNDKRNVISRNIVVPPVLSKVSPENNYPIGRLLIRLHNGNYGFCTASVINTENGNIGITSAHCLIDANGEEYDINFMRFSPGYDNGTNGPLGIIKVEDVAIPFMFRLTNYWNDYALVKFAFNKENKTLQHYTGGLGWRFDVGNNTLTNIFGYPFTGNLENCIKDGVHLCEWEGYTQVEQKNLSIHYVISGSIHLGKGVSGGPLIFQYDRAINLGYVYSVFMARNNVTNESIAPIFNGKLFNVLLSLLS</sequence>
<evidence type="ECO:0000313" key="2">
    <source>
        <dbReference type="EMBL" id="RIB18820.1"/>
    </source>
</evidence>
<accession>A0A397V8S5</accession>
<dbReference type="OrthoDB" id="2308308at2759"/>
<protein>
    <recommendedName>
        <fullName evidence="4">Trypsin-like cysteine/serine peptidase domain-containing protein</fullName>
    </recommendedName>
</protein>
<keyword evidence="1" id="KW-0472">Membrane</keyword>
<evidence type="ECO:0008006" key="4">
    <source>
        <dbReference type="Google" id="ProtNLM"/>
    </source>
</evidence>
<keyword evidence="1" id="KW-1133">Transmembrane helix</keyword>
<dbReference type="InterPro" id="IPR009003">
    <property type="entry name" value="Peptidase_S1_PA"/>
</dbReference>
<evidence type="ECO:0000313" key="3">
    <source>
        <dbReference type="Proteomes" id="UP000266673"/>
    </source>
</evidence>
<name>A0A397V8S5_9GLOM</name>
<keyword evidence="1" id="KW-0812">Transmembrane</keyword>
<keyword evidence="3" id="KW-1185">Reference proteome</keyword>
<proteinExistence type="predicted"/>
<evidence type="ECO:0000256" key="1">
    <source>
        <dbReference type="SAM" id="Phobius"/>
    </source>
</evidence>
<comment type="caution">
    <text evidence="2">The sequence shown here is derived from an EMBL/GenBank/DDBJ whole genome shotgun (WGS) entry which is preliminary data.</text>
</comment>